<dbReference type="EMBL" id="JAJBMB010000001">
    <property type="protein sequence ID" value="MCB5444886.1"/>
    <property type="molecule type" value="Genomic_DNA"/>
</dbReference>
<evidence type="ECO:0000313" key="7">
    <source>
        <dbReference type="EMBL" id="MCB5444886.1"/>
    </source>
</evidence>
<evidence type="ECO:0000256" key="1">
    <source>
        <dbReference type="ARBA" id="ARBA00012104"/>
    </source>
</evidence>
<evidence type="ECO:0000256" key="2">
    <source>
        <dbReference type="ARBA" id="ARBA00022679"/>
    </source>
</evidence>
<evidence type="ECO:0000256" key="5">
    <source>
        <dbReference type="ARBA" id="ARBA00022840"/>
    </source>
</evidence>
<keyword evidence="2 8" id="KW-0808">Transferase</keyword>
<keyword evidence="3" id="KW-0547">Nucleotide-binding</keyword>
<proteinExistence type="predicted"/>
<feature type="domain" description="Pyridoxamine kinase/Phosphomethylpyrimidine kinase" evidence="6">
    <location>
        <begin position="70"/>
        <end position="251"/>
    </location>
</feature>
<dbReference type="GO" id="GO:0009443">
    <property type="term" value="P:pyridoxal 5'-phosphate salvage"/>
    <property type="evidence" value="ECO:0007669"/>
    <property type="project" value="InterPro"/>
</dbReference>
<dbReference type="Pfam" id="PF08543">
    <property type="entry name" value="Phos_pyr_kin"/>
    <property type="match status" value="1"/>
</dbReference>
<dbReference type="Proteomes" id="UP001299409">
    <property type="component" value="Unassembled WGS sequence"/>
</dbReference>
<dbReference type="InterPro" id="IPR004625">
    <property type="entry name" value="PyrdxlKinase"/>
</dbReference>
<sequence length="274" mass="30692">MLKKVAAINDMSGIGKCSLTVAIPILSALKTQCCPYPTAILSSQTGYPKFTYLDFTSYMQEYNRAWKELDVSFDTIYSGFLGSIDQIDIVRDFIKSNDNAYVIVDPVMGDGGDYYQTFNDEICNKIKDLVKISDLVTPNLTEACLLTNNKYHTNYTLEETLDLAKEISALGPKKVIITGILIDGNIINLGYDKENDEYLSYSLKYNNKSYSGTGDIFTSIISGLITNGHDFKDSIKIASDFIFKCIEYTSKYDIDPNDGVFFEVFLNDLTSLNN</sequence>
<keyword evidence="9" id="KW-1185">Reference proteome</keyword>
<dbReference type="EMBL" id="CACRUE010000045">
    <property type="protein sequence ID" value="VYU55364.1"/>
    <property type="molecule type" value="Genomic_DNA"/>
</dbReference>
<dbReference type="InterPro" id="IPR029056">
    <property type="entry name" value="Ribokinase-like"/>
</dbReference>
<dbReference type="GO" id="GO:0005524">
    <property type="term" value="F:ATP binding"/>
    <property type="evidence" value="ECO:0007669"/>
    <property type="project" value="UniProtKB-KW"/>
</dbReference>
<dbReference type="PANTHER" id="PTHR10534:SF2">
    <property type="entry name" value="PYRIDOXAL KINASE"/>
    <property type="match status" value="1"/>
</dbReference>
<dbReference type="RefSeq" id="WP_022072437.1">
    <property type="nucleotide sequence ID" value="NZ_BAABXU010000001.1"/>
</dbReference>
<name>A0A6N3FTJ7_9FIRM</name>
<dbReference type="CDD" id="cd01173">
    <property type="entry name" value="pyridoxal_pyridoxamine_kinase"/>
    <property type="match status" value="1"/>
</dbReference>
<dbReference type="GO" id="GO:0005829">
    <property type="term" value="C:cytosol"/>
    <property type="evidence" value="ECO:0007669"/>
    <property type="project" value="TreeGrafter"/>
</dbReference>
<reference evidence="8" key="1">
    <citation type="submission" date="2019-11" db="EMBL/GenBank/DDBJ databases">
        <authorList>
            <person name="Feng L."/>
        </authorList>
    </citation>
    <scope>NUCLEOTIDE SEQUENCE</scope>
    <source>
        <strain evidence="8">IbartlettiiLFYP30</strain>
    </source>
</reference>
<dbReference type="InterPro" id="IPR013749">
    <property type="entry name" value="PM/HMP-P_kinase-1"/>
</dbReference>
<dbReference type="SUPFAM" id="SSF53613">
    <property type="entry name" value="Ribokinase-like"/>
    <property type="match status" value="1"/>
</dbReference>
<dbReference type="PANTHER" id="PTHR10534">
    <property type="entry name" value="PYRIDOXAL KINASE"/>
    <property type="match status" value="1"/>
</dbReference>
<keyword evidence="4 8" id="KW-0418">Kinase</keyword>
<dbReference type="Gene3D" id="3.40.1190.20">
    <property type="match status" value="1"/>
</dbReference>
<evidence type="ECO:0000313" key="9">
    <source>
        <dbReference type="Proteomes" id="UP001299409"/>
    </source>
</evidence>
<dbReference type="NCBIfam" id="NF005491">
    <property type="entry name" value="PRK07105.1"/>
    <property type="match status" value="1"/>
</dbReference>
<evidence type="ECO:0000256" key="3">
    <source>
        <dbReference type="ARBA" id="ARBA00022741"/>
    </source>
</evidence>
<dbReference type="EC" id="2.7.1.35" evidence="1"/>
<evidence type="ECO:0000259" key="6">
    <source>
        <dbReference type="Pfam" id="PF08543"/>
    </source>
</evidence>
<organism evidence="8">
    <name type="scientific">Intestinibacter bartlettii</name>
    <dbReference type="NCBI Taxonomy" id="261299"/>
    <lineage>
        <taxon>Bacteria</taxon>
        <taxon>Bacillati</taxon>
        <taxon>Bacillota</taxon>
        <taxon>Clostridia</taxon>
        <taxon>Peptostreptococcales</taxon>
        <taxon>Peptostreptococcaceae</taxon>
        <taxon>Intestinibacter</taxon>
    </lineage>
</organism>
<reference evidence="7 9" key="2">
    <citation type="submission" date="2021-10" db="EMBL/GenBank/DDBJ databases">
        <title>Collection of gut derived symbiotic bacterial strains cultured from healthy donors.</title>
        <authorList>
            <person name="Lin H."/>
            <person name="Littmann E."/>
            <person name="Claire K."/>
            <person name="Pamer E."/>
        </authorList>
    </citation>
    <scope>NUCLEOTIDE SEQUENCE [LARGE SCALE GENOMIC DNA]</scope>
    <source>
        <strain evidence="7 9">MSK.17.68</strain>
    </source>
</reference>
<accession>A0A6N3FTJ7</accession>
<gene>
    <name evidence="8" type="primary">pdxK</name>
    <name evidence="8" type="ORF">IBLFYP30_00562</name>
    <name evidence="7" type="ORF">LIP50_01570</name>
</gene>
<protein>
    <recommendedName>
        <fullName evidence="1">pyridoxal kinase</fullName>
        <ecNumber evidence="1">2.7.1.35</ecNumber>
    </recommendedName>
</protein>
<evidence type="ECO:0000256" key="4">
    <source>
        <dbReference type="ARBA" id="ARBA00022777"/>
    </source>
</evidence>
<evidence type="ECO:0000313" key="8">
    <source>
        <dbReference type="EMBL" id="VYU55364.1"/>
    </source>
</evidence>
<keyword evidence="5" id="KW-0067">ATP-binding</keyword>
<dbReference type="AlphaFoldDB" id="A0A6N3FTJ7"/>
<dbReference type="GO" id="GO:0008478">
    <property type="term" value="F:pyridoxal kinase activity"/>
    <property type="evidence" value="ECO:0007669"/>
    <property type="project" value="UniProtKB-EC"/>
</dbReference>